<evidence type="ECO:0000313" key="2">
    <source>
        <dbReference type="Proteomes" id="UP000215596"/>
    </source>
</evidence>
<organism evidence="1 2">
    <name type="scientific">Paenibacillus campinasensis</name>
    <dbReference type="NCBI Taxonomy" id="66347"/>
    <lineage>
        <taxon>Bacteria</taxon>
        <taxon>Bacillati</taxon>
        <taxon>Bacillota</taxon>
        <taxon>Bacilli</taxon>
        <taxon>Bacillales</taxon>
        <taxon>Paenibacillaceae</taxon>
        <taxon>Paenibacillus</taxon>
    </lineage>
</organism>
<accession>A0A268F232</accession>
<dbReference type="EMBL" id="NPBY01000012">
    <property type="protein sequence ID" value="PAD79430.1"/>
    <property type="molecule type" value="Genomic_DNA"/>
</dbReference>
<dbReference type="Proteomes" id="UP000215596">
    <property type="component" value="Unassembled WGS sequence"/>
</dbReference>
<gene>
    <name evidence="1" type="ORF">CHH67_04300</name>
</gene>
<reference evidence="1 2" key="1">
    <citation type="submission" date="2017-07" db="EMBL/GenBank/DDBJ databases">
        <title>Isolation and whole genome analysis of endospore-forming bacteria from heroin.</title>
        <authorList>
            <person name="Kalinowski J."/>
            <person name="Ahrens B."/>
            <person name="Al-Dilaimi A."/>
            <person name="Winkler A."/>
            <person name="Wibberg D."/>
            <person name="Schleenbecker U."/>
            <person name="Ruckert C."/>
            <person name="Wolfel R."/>
            <person name="Grass G."/>
        </authorList>
    </citation>
    <scope>NUCLEOTIDE SEQUENCE [LARGE SCALE GENOMIC DNA]</scope>
    <source>
        <strain evidence="1 2">7537-G1</strain>
    </source>
</reference>
<evidence type="ECO:0000313" key="1">
    <source>
        <dbReference type="EMBL" id="PAD79430.1"/>
    </source>
</evidence>
<name>A0A268F232_9BACL</name>
<sequence length="81" mass="9309">MQIRRPFVLDIMKMIVRGWKLTSPPQCGMTVVIGRLLFFYVATGPEVNAQNGKNSLENDCILTIYRIKFEVIRYIVMEGNA</sequence>
<comment type="caution">
    <text evidence="1">The sequence shown here is derived from an EMBL/GenBank/DDBJ whole genome shotgun (WGS) entry which is preliminary data.</text>
</comment>
<protein>
    <submittedName>
        <fullName evidence="1">Uncharacterized protein</fullName>
    </submittedName>
</protein>
<proteinExistence type="predicted"/>
<dbReference type="AlphaFoldDB" id="A0A268F232"/>